<gene>
    <name evidence="2" type="ORF">ACFORG_18835</name>
</gene>
<dbReference type="Proteomes" id="UP001595629">
    <property type="component" value="Unassembled WGS sequence"/>
</dbReference>
<dbReference type="RefSeq" id="WP_386737096.1">
    <property type="nucleotide sequence ID" value="NZ_JBHRXI010000025.1"/>
</dbReference>
<name>A0ABV7TJN8_9RHOB</name>
<evidence type="ECO:0000256" key="1">
    <source>
        <dbReference type="SAM" id="SignalP"/>
    </source>
</evidence>
<reference evidence="3" key="1">
    <citation type="journal article" date="2019" name="Int. J. Syst. Evol. Microbiol.">
        <title>The Global Catalogue of Microorganisms (GCM) 10K type strain sequencing project: providing services to taxonomists for standard genome sequencing and annotation.</title>
        <authorList>
            <consortium name="The Broad Institute Genomics Platform"/>
            <consortium name="The Broad Institute Genome Sequencing Center for Infectious Disease"/>
            <person name="Wu L."/>
            <person name="Ma J."/>
        </authorList>
    </citation>
    <scope>NUCLEOTIDE SEQUENCE [LARGE SCALE GENOMIC DNA]</scope>
    <source>
        <strain evidence="3">KCTC 42911</strain>
    </source>
</reference>
<evidence type="ECO:0000313" key="3">
    <source>
        <dbReference type="Proteomes" id="UP001595629"/>
    </source>
</evidence>
<accession>A0ABV7TJN8</accession>
<proteinExistence type="predicted"/>
<dbReference type="EMBL" id="JBHRXI010000025">
    <property type="protein sequence ID" value="MFC3615811.1"/>
    <property type="molecule type" value="Genomic_DNA"/>
</dbReference>
<sequence length="127" mass="13294">MRMPAIIAFMLTPLPGLAGYASSYEVYPVSPESFEVVTTKGPAAGDYWCGAGQFTIAQLGRSSTQDIYVVRGRGASSSAPGETSVLFSFQPPAGGEVESLSNSVDLIGNALSAAQAQAYCFDRTIKD</sequence>
<protein>
    <submittedName>
        <fullName evidence="2">Uncharacterized protein</fullName>
    </submittedName>
</protein>
<keyword evidence="3" id="KW-1185">Reference proteome</keyword>
<organism evidence="2 3">
    <name type="scientific">Lutimaribacter marinistellae</name>
    <dbReference type="NCBI Taxonomy" id="1820329"/>
    <lineage>
        <taxon>Bacteria</taxon>
        <taxon>Pseudomonadati</taxon>
        <taxon>Pseudomonadota</taxon>
        <taxon>Alphaproteobacteria</taxon>
        <taxon>Rhodobacterales</taxon>
        <taxon>Roseobacteraceae</taxon>
        <taxon>Lutimaribacter</taxon>
    </lineage>
</organism>
<feature type="signal peptide" evidence="1">
    <location>
        <begin position="1"/>
        <end position="18"/>
    </location>
</feature>
<keyword evidence="1" id="KW-0732">Signal</keyword>
<comment type="caution">
    <text evidence="2">The sequence shown here is derived from an EMBL/GenBank/DDBJ whole genome shotgun (WGS) entry which is preliminary data.</text>
</comment>
<evidence type="ECO:0000313" key="2">
    <source>
        <dbReference type="EMBL" id="MFC3615811.1"/>
    </source>
</evidence>
<feature type="chain" id="PRO_5046280030" evidence="1">
    <location>
        <begin position="19"/>
        <end position="127"/>
    </location>
</feature>